<keyword evidence="1" id="KW-0812">Transmembrane</keyword>
<keyword evidence="1" id="KW-1133">Transmembrane helix</keyword>
<name>A0A3D8RU27_9HELO</name>
<feature type="transmembrane region" description="Helical" evidence="1">
    <location>
        <begin position="21"/>
        <end position="43"/>
    </location>
</feature>
<reference evidence="2 3" key="1">
    <citation type="journal article" date="2018" name="IMA Fungus">
        <title>IMA Genome-F 9: Draft genome sequence of Annulohypoxylon stygium, Aspergillus mulundensis, Berkeleyomyces basicola (syn. Thielaviopsis basicola), Ceratocystis smalleyi, two Cercospora beticola strains, Coleophoma cylindrospora, Fusarium fracticaudum, Phialophora cf. hyalina, and Morchella septimelata.</title>
        <authorList>
            <person name="Wingfield B.D."/>
            <person name="Bills G.F."/>
            <person name="Dong Y."/>
            <person name="Huang W."/>
            <person name="Nel W.J."/>
            <person name="Swalarsk-Parry B.S."/>
            <person name="Vaghefi N."/>
            <person name="Wilken P.M."/>
            <person name="An Z."/>
            <person name="de Beer Z.W."/>
            <person name="De Vos L."/>
            <person name="Chen L."/>
            <person name="Duong T.A."/>
            <person name="Gao Y."/>
            <person name="Hammerbacher A."/>
            <person name="Kikkert J.R."/>
            <person name="Li Y."/>
            <person name="Li H."/>
            <person name="Li K."/>
            <person name="Li Q."/>
            <person name="Liu X."/>
            <person name="Ma X."/>
            <person name="Naidoo K."/>
            <person name="Pethybridge S.J."/>
            <person name="Sun J."/>
            <person name="Steenkamp E.T."/>
            <person name="van der Nest M.A."/>
            <person name="van Wyk S."/>
            <person name="Wingfield M.J."/>
            <person name="Xiong C."/>
            <person name="Yue Q."/>
            <person name="Zhang X."/>
        </authorList>
    </citation>
    <scope>NUCLEOTIDE SEQUENCE [LARGE SCALE GENOMIC DNA]</scope>
    <source>
        <strain evidence="2 3">BP6252</strain>
    </source>
</reference>
<dbReference type="EMBL" id="PDLM01000005">
    <property type="protein sequence ID" value="RDW77602.1"/>
    <property type="molecule type" value="Genomic_DNA"/>
</dbReference>
<evidence type="ECO:0000256" key="1">
    <source>
        <dbReference type="SAM" id="Phobius"/>
    </source>
</evidence>
<evidence type="ECO:0000313" key="2">
    <source>
        <dbReference type="EMBL" id="RDW77602.1"/>
    </source>
</evidence>
<feature type="transmembrane region" description="Helical" evidence="1">
    <location>
        <begin position="128"/>
        <end position="148"/>
    </location>
</feature>
<dbReference type="OrthoDB" id="5211263at2759"/>
<comment type="caution">
    <text evidence="2">The sequence shown here is derived from an EMBL/GenBank/DDBJ whole genome shotgun (WGS) entry which is preliminary data.</text>
</comment>
<keyword evidence="3" id="KW-1185">Reference proteome</keyword>
<keyword evidence="1" id="KW-0472">Membrane</keyword>
<dbReference type="Proteomes" id="UP000256645">
    <property type="component" value="Unassembled WGS sequence"/>
</dbReference>
<proteinExistence type="predicted"/>
<evidence type="ECO:0000313" key="3">
    <source>
        <dbReference type="Proteomes" id="UP000256645"/>
    </source>
</evidence>
<accession>A0A3D8RU27</accession>
<feature type="transmembrane region" description="Helical" evidence="1">
    <location>
        <begin position="95"/>
        <end position="116"/>
    </location>
</feature>
<sequence>MATNHAHAPWRKTVLIPFWTLQLLFLLIMLVLLVMVLVLADVAVNELNNDGYNVDGSLTLVKIIDGIWTGLNCVCLGLTITEIVLLARYKLTPRFFLISNVIKSTILTAIFVYDIVTAVTHTSTRKTSAFGFIVDIALLLCFYIPLIYGARIFHRNKHAYIPVEPVLTQDTSYVSGMGAVEMPGRQYGHFASAAPGKRDLEAGSDFGGPIVSSDGREPFRGRILSYNQEQDTTYNAYAPYAAATTPSTGGFSAGPTTPPTYREVPEVIVHQEDGQVFEMDGRKSYR</sequence>
<feature type="transmembrane region" description="Helical" evidence="1">
    <location>
        <begin position="63"/>
        <end position="86"/>
    </location>
</feature>
<protein>
    <submittedName>
        <fullName evidence="2">Uncharacterized protein</fullName>
    </submittedName>
</protein>
<dbReference type="AlphaFoldDB" id="A0A3D8RU27"/>
<organism evidence="2 3">
    <name type="scientific">Coleophoma cylindrospora</name>
    <dbReference type="NCBI Taxonomy" id="1849047"/>
    <lineage>
        <taxon>Eukaryota</taxon>
        <taxon>Fungi</taxon>
        <taxon>Dikarya</taxon>
        <taxon>Ascomycota</taxon>
        <taxon>Pezizomycotina</taxon>
        <taxon>Leotiomycetes</taxon>
        <taxon>Helotiales</taxon>
        <taxon>Dermateaceae</taxon>
        <taxon>Coleophoma</taxon>
    </lineage>
</organism>
<gene>
    <name evidence="2" type="ORF">BP6252_05655</name>
</gene>